<keyword evidence="5" id="KW-1185">Reference proteome</keyword>
<feature type="compositionally biased region" description="Polar residues" evidence="3">
    <location>
        <begin position="12"/>
        <end position="21"/>
    </location>
</feature>
<evidence type="ECO:0000256" key="1">
    <source>
        <dbReference type="ARBA" id="ARBA00022536"/>
    </source>
</evidence>
<dbReference type="Gene3D" id="2.120.10.30">
    <property type="entry name" value="TolB, C-terminal domain"/>
    <property type="match status" value="1"/>
</dbReference>
<dbReference type="SUPFAM" id="SSF63825">
    <property type="entry name" value="YWTD domain"/>
    <property type="match status" value="1"/>
</dbReference>
<dbReference type="InterPro" id="IPR000033">
    <property type="entry name" value="LDLR_classB_rpt"/>
</dbReference>
<organism evidence="4 5">
    <name type="scientific">Petrolisthes manimaculis</name>
    <dbReference type="NCBI Taxonomy" id="1843537"/>
    <lineage>
        <taxon>Eukaryota</taxon>
        <taxon>Metazoa</taxon>
        <taxon>Ecdysozoa</taxon>
        <taxon>Arthropoda</taxon>
        <taxon>Crustacea</taxon>
        <taxon>Multicrustacea</taxon>
        <taxon>Malacostraca</taxon>
        <taxon>Eumalacostraca</taxon>
        <taxon>Eucarida</taxon>
        <taxon>Decapoda</taxon>
        <taxon>Pleocyemata</taxon>
        <taxon>Anomura</taxon>
        <taxon>Galatheoidea</taxon>
        <taxon>Porcellanidae</taxon>
        <taxon>Petrolisthes</taxon>
    </lineage>
</organism>
<dbReference type="GO" id="GO:0042813">
    <property type="term" value="F:Wnt receptor activity"/>
    <property type="evidence" value="ECO:0007669"/>
    <property type="project" value="TreeGrafter"/>
</dbReference>
<evidence type="ECO:0000256" key="2">
    <source>
        <dbReference type="PROSITE-ProRule" id="PRU00461"/>
    </source>
</evidence>
<accession>A0AAE1Q966</accession>
<dbReference type="PANTHER" id="PTHR46513:SF13">
    <property type="entry name" value="EGF-LIKE DOMAIN-CONTAINING PROTEIN"/>
    <property type="match status" value="1"/>
</dbReference>
<name>A0AAE1Q966_9EUCA</name>
<dbReference type="InterPro" id="IPR011042">
    <property type="entry name" value="6-blade_b-propeller_TolB-like"/>
</dbReference>
<dbReference type="GO" id="GO:0017147">
    <property type="term" value="F:Wnt-protein binding"/>
    <property type="evidence" value="ECO:0007669"/>
    <property type="project" value="TreeGrafter"/>
</dbReference>
<protein>
    <submittedName>
        <fullName evidence="4">Uncharacterized protein</fullName>
    </submittedName>
</protein>
<evidence type="ECO:0000313" key="5">
    <source>
        <dbReference type="Proteomes" id="UP001292094"/>
    </source>
</evidence>
<comment type="caution">
    <text evidence="4">The sequence shown here is derived from an EMBL/GenBank/DDBJ whole genome shotgun (WGS) entry which is preliminary data.</text>
</comment>
<dbReference type="SMART" id="SM00135">
    <property type="entry name" value="LY"/>
    <property type="match status" value="2"/>
</dbReference>
<dbReference type="AlphaFoldDB" id="A0AAE1Q966"/>
<dbReference type="GO" id="GO:0060070">
    <property type="term" value="P:canonical Wnt signaling pathway"/>
    <property type="evidence" value="ECO:0007669"/>
    <property type="project" value="TreeGrafter"/>
</dbReference>
<evidence type="ECO:0000313" key="4">
    <source>
        <dbReference type="EMBL" id="KAK4321880.1"/>
    </source>
</evidence>
<dbReference type="Proteomes" id="UP001292094">
    <property type="component" value="Unassembled WGS sequence"/>
</dbReference>
<dbReference type="Pfam" id="PF00058">
    <property type="entry name" value="Ldl_recept_b"/>
    <property type="match status" value="1"/>
</dbReference>
<gene>
    <name evidence="4" type="ORF">Pmani_007343</name>
</gene>
<dbReference type="PANTHER" id="PTHR46513">
    <property type="entry name" value="VITELLOGENIN RECEPTOR-LIKE PROTEIN-RELATED-RELATED"/>
    <property type="match status" value="1"/>
</dbReference>
<dbReference type="EMBL" id="JAWZYT010000555">
    <property type="protein sequence ID" value="KAK4321880.1"/>
    <property type="molecule type" value="Genomic_DNA"/>
</dbReference>
<evidence type="ECO:0000256" key="3">
    <source>
        <dbReference type="SAM" id="MobiDB-lite"/>
    </source>
</evidence>
<dbReference type="InterPro" id="IPR050778">
    <property type="entry name" value="Cueball_EGF_LRP_Nidogen"/>
</dbReference>
<feature type="repeat" description="LDL-receptor class B" evidence="2">
    <location>
        <begin position="35"/>
        <end position="78"/>
    </location>
</feature>
<dbReference type="GO" id="GO:0005886">
    <property type="term" value="C:plasma membrane"/>
    <property type="evidence" value="ECO:0007669"/>
    <property type="project" value="TreeGrafter"/>
</dbReference>
<sequence length="101" mass="11604">MEVSRRDGSGRTVGSFSTRTYHSQEDSIDPFEGARWLFWTDWGENPRIERVSMSGQNRSVIIRAKIFGPNGLTVDILNKRIYFADSKLDYIDFCNYDGTGQ</sequence>
<reference evidence="4" key="1">
    <citation type="submission" date="2023-11" db="EMBL/GenBank/DDBJ databases">
        <title>Genome assemblies of two species of porcelain crab, Petrolisthes cinctipes and Petrolisthes manimaculis (Anomura: Porcellanidae).</title>
        <authorList>
            <person name="Angst P."/>
        </authorList>
    </citation>
    <scope>NUCLEOTIDE SEQUENCE</scope>
    <source>
        <strain evidence="4">PB745_02</strain>
        <tissue evidence="4">Gill</tissue>
    </source>
</reference>
<keyword evidence="1" id="KW-0245">EGF-like domain</keyword>
<proteinExistence type="predicted"/>
<feature type="region of interest" description="Disordered" evidence="3">
    <location>
        <begin position="1"/>
        <end position="26"/>
    </location>
</feature>
<dbReference type="PROSITE" id="PS51120">
    <property type="entry name" value="LDLRB"/>
    <property type="match status" value="1"/>
</dbReference>